<dbReference type="EMBL" id="GBRH01207318">
    <property type="protein sequence ID" value="JAD90577.1"/>
    <property type="molecule type" value="Transcribed_RNA"/>
</dbReference>
<reference evidence="1" key="2">
    <citation type="journal article" date="2015" name="Data Brief">
        <title>Shoot transcriptome of the giant reed, Arundo donax.</title>
        <authorList>
            <person name="Barrero R.A."/>
            <person name="Guerrero F.D."/>
            <person name="Moolhuijzen P."/>
            <person name="Goolsby J.A."/>
            <person name="Tidwell J."/>
            <person name="Bellgard S.E."/>
            <person name="Bellgard M.I."/>
        </authorList>
    </citation>
    <scope>NUCLEOTIDE SEQUENCE</scope>
    <source>
        <tissue evidence="1">Shoot tissue taken approximately 20 cm above the soil surface</tissue>
    </source>
</reference>
<proteinExistence type="predicted"/>
<name>A0A0A9E3M1_ARUDO</name>
<organism evidence="1">
    <name type="scientific">Arundo donax</name>
    <name type="common">Giant reed</name>
    <name type="synonym">Donax arundinaceus</name>
    <dbReference type="NCBI Taxonomy" id="35708"/>
    <lineage>
        <taxon>Eukaryota</taxon>
        <taxon>Viridiplantae</taxon>
        <taxon>Streptophyta</taxon>
        <taxon>Embryophyta</taxon>
        <taxon>Tracheophyta</taxon>
        <taxon>Spermatophyta</taxon>
        <taxon>Magnoliopsida</taxon>
        <taxon>Liliopsida</taxon>
        <taxon>Poales</taxon>
        <taxon>Poaceae</taxon>
        <taxon>PACMAD clade</taxon>
        <taxon>Arundinoideae</taxon>
        <taxon>Arundineae</taxon>
        <taxon>Arundo</taxon>
    </lineage>
</organism>
<evidence type="ECO:0000313" key="1">
    <source>
        <dbReference type="EMBL" id="JAD90577.1"/>
    </source>
</evidence>
<protein>
    <submittedName>
        <fullName evidence="1">Uncharacterized protein</fullName>
    </submittedName>
</protein>
<accession>A0A0A9E3M1</accession>
<dbReference type="AlphaFoldDB" id="A0A0A9E3M1"/>
<reference evidence="1" key="1">
    <citation type="submission" date="2014-09" db="EMBL/GenBank/DDBJ databases">
        <authorList>
            <person name="Magalhaes I.L.F."/>
            <person name="Oliveira U."/>
            <person name="Santos F.R."/>
            <person name="Vidigal T.H.D.A."/>
            <person name="Brescovit A.D."/>
            <person name="Santos A.J."/>
        </authorList>
    </citation>
    <scope>NUCLEOTIDE SEQUENCE</scope>
    <source>
        <tissue evidence="1">Shoot tissue taken approximately 20 cm above the soil surface</tissue>
    </source>
</reference>
<sequence length="38" mass="4154">MALNLVTDIVFSNRRYGTMNGKDFGAGRMLSMDIVAGM</sequence>